<comment type="function">
    <text evidence="21">Oxidized purine nucleoside triphosphate hydrolase which is a prominent sanitizer of the oxidized nucleotide pool. Catalyzes the hydrolysis of 2-oxo-dATP (2-hydroxy-dATP) into 2-oxo-dAMP. Also has a significant hydrolase activity toward 2-oxo-ATP, 8-oxo-dGTP and 8-oxo-dATP. Through the hydrolysis of oxidized purine nucleoside triphosphates, prevents their incorporation into DNA and the subsequent transversions A:T to C:G and G:C to T:A. Also catalyzes the hydrolysis of methylated purine nucleoside triphosphate preventing their integration into DNA. Through this antimutagenic activity protects cells from oxidative stress.</text>
</comment>
<comment type="catalytic activity">
    <reaction evidence="19">
        <text>O(6)-methyl-dGTP + H2O = O(6)-methyl-dGMP + diphosphate + H(+)</text>
        <dbReference type="Rhea" id="RHEA:67600"/>
        <dbReference type="ChEBI" id="CHEBI:15377"/>
        <dbReference type="ChEBI" id="CHEBI:15378"/>
        <dbReference type="ChEBI" id="CHEBI:33019"/>
        <dbReference type="ChEBI" id="CHEBI:169974"/>
        <dbReference type="ChEBI" id="CHEBI:169975"/>
    </reaction>
    <physiologicalReaction direction="left-to-right" evidence="19">
        <dbReference type="Rhea" id="RHEA:67601"/>
    </physiologicalReaction>
</comment>
<comment type="catalytic activity">
    <reaction evidence="7">
        <text>8-oxo-dATP + H2O = 8-oxo-dAMP + diphosphate + H(+)</text>
        <dbReference type="Rhea" id="RHEA:65396"/>
        <dbReference type="ChEBI" id="CHEBI:15377"/>
        <dbReference type="ChEBI" id="CHEBI:15378"/>
        <dbReference type="ChEBI" id="CHEBI:33019"/>
        <dbReference type="ChEBI" id="CHEBI:71361"/>
        <dbReference type="ChEBI" id="CHEBI:172871"/>
    </reaction>
    <physiologicalReaction direction="left-to-right" evidence="7">
        <dbReference type="Rhea" id="RHEA:65397"/>
    </physiologicalReaction>
</comment>
<dbReference type="InterPro" id="IPR015797">
    <property type="entry name" value="NUDIX_hydrolase-like_dom_sf"/>
</dbReference>
<evidence type="ECO:0000313" key="23">
    <source>
        <dbReference type="Proteomes" id="UP000694941"/>
    </source>
</evidence>
<comment type="catalytic activity">
    <reaction evidence="8">
        <text>2-oxo-dATP + H2O = 2-oxo-dAMP + diphosphate + H(+)</text>
        <dbReference type="Rhea" id="RHEA:31583"/>
        <dbReference type="ChEBI" id="CHEBI:15377"/>
        <dbReference type="ChEBI" id="CHEBI:15378"/>
        <dbReference type="ChEBI" id="CHEBI:33019"/>
        <dbReference type="ChEBI" id="CHEBI:63212"/>
        <dbReference type="ChEBI" id="CHEBI:77897"/>
        <dbReference type="EC" id="3.6.1.56"/>
    </reaction>
    <physiologicalReaction direction="left-to-right" evidence="8">
        <dbReference type="Rhea" id="RHEA:31584"/>
    </physiologicalReaction>
</comment>
<comment type="similarity">
    <text evidence="2">Belongs to the Nudix hydrolase family.</text>
</comment>
<keyword evidence="23" id="KW-1185">Reference proteome</keyword>
<reference evidence="24" key="1">
    <citation type="submission" date="2025-08" db="UniProtKB">
        <authorList>
            <consortium name="RefSeq"/>
        </authorList>
    </citation>
    <scope>IDENTIFICATION</scope>
    <source>
        <tissue evidence="24">Muscle</tissue>
    </source>
</reference>
<dbReference type="InterPro" id="IPR003563">
    <property type="entry name" value="8ODP"/>
</dbReference>
<name>A0ABM1C103_LIMPO</name>
<evidence type="ECO:0000256" key="1">
    <source>
        <dbReference type="ARBA" id="ARBA00001946"/>
    </source>
</evidence>
<comment type="catalytic activity">
    <reaction evidence="20">
        <text>N(6)-methyl-dATP + H2O = N(6)-methyl-dAMP + diphosphate + H(+)</text>
        <dbReference type="Rhea" id="RHEA:67604"/>
        <dbReference type="ChEBI" id="CHEBI:15377"/>
        <dbReference type="ChEBI" id="CHEBI:15378"/>
        <dbReference type="ChEBI" id="CHEBI:33019"/>
        <dbReference type="ChEBI" id="CHEBI:169976"/>
        <dbReference type="ChEBI" id="CHEBI:172872"/>
    </reaction>
    <physiologicalReaction direction="left-to-right" evidence="20">
        <dbReference type="Rhea" id="RHEA:67605"/>
    </physiologicalReaction>
</comment>
<comment type="catalytic activity">
    <reaction evidence="9">
        <text>8-oxo-dGTP + H2O = 8-oxo-dGMP + diphosphate + H(+)</text>
        <dbReference type="Rhea" id="RHEA:31575"/>
        <dbReference type="ChEBI" id="CHEBI:15377"/>
        <dbReference type="ChEBI" id="CHEBI:15378"/>
        <dbReference type="ChEBI" id="CHEBI:33019"/>
        <dbReference type="ChEBI" id="CHEBI:63224"/>
        <dbReference type="ChEBI" id="CHEBI:77896"/>
    </reaction>
    <physiologicalReaction direction="left-to-right" evidence="9">
        <dbReference type="Rhea" id="RHEA:31576"/>
    </physiologicalReaction>
</comment>
<dbReference type="EC" id="3.6.1.56" evidence="11"/>
<accession>A0ABM1C103</accession>
<evidence type="ECO:0000256" key="5">
    <source>
        <dbReference type="ARBA" id="ARBA00022801"/>
    </source>
</evidence>
<evidence type="ECO:0000256" key="14">
    <source>
        <dbReference type="ARBA" id="ARBA00030634"/>
    </source>
</evidence>
<feature type="domain" description="Nudix hydrolase" evidence="22">
    <location>
        <begin position="10"/>
        <end position="51"/>
    </location>
</feature>
<dbReference type="PRINTS" id="PR01403">
    <property type="entry name" value="8OXTPHPHTASE"/>
</dbReference>
<dbReference type="Pfam" id="PF00293">
    <property type="entry name" value="NUDIX"/>
    <property type="match status" value="1"/>
</dbReference>
<dbReference type="InterPro" id="IPR000086">
    <property type="entry name" value="NUDIX_hydrolase_dom"/>
</dbReference>
<dbReference type="PANTHER" id="PTHR43758:SF2">
    <property type="entry name" value="OXIDIZED PURINE NUCLEOSIDE TRIPHOSPHATE HYDROLASE"/>
    <property type="match status" value="1"/>
</dbReference>
<keyword evidence="6" id="KW-0460">Magnesium</keyword>
<protein>
    <recommendedName>
        <fullName evidence="12">Oxidized purine nucleoside triphosphate hydrolase</fullName>
        <ecNumber evidence="11">3.6.1.56</ecNumber>
    </recommendedName>
    <alternativeName>
        <fullName evidence="16">2-hydroxy-dATP diphosphatase</fullName>
    </alternativeName>
    <alternativeName>
        <fullName evidence="15">7,8-dihydro-8-oxoguanine triphosphatase</fullName>
    </alternativeName>
    <alternativeName>
        <fullName evidence="14">8-oxo-dGTPase</fullName>
    </alternativeName>
    <alternativeName>
        <fullName evidence="17">Methylated purine nucleoside triphosphate hydrolase</fullName>
    </alternativeName>
    <alternativeName>
        <fullName evidence="13">Nucleoside diphosphate-linked moiety X motif 1</fullName>
    </alternativeName>
</protein>
<evidence type="ECO:0000256" key="12">
    <source>
        <dbReference type="ARBA" id="ARBA00026218"/>
    </source>
</evidence>
<keyword evidence="5" id="KW-0378">Hydrolase</keyword>
<evidence type="ECO:0000256" key="10">
    <source>
        <dbReference type="ARBA" id="ARBA00024596"/>
    </source>
</evidence>
<evidence type="ECO:0000256" key="9">
    <source>
        <dbReference type="ARBA" id="ARBA00024486"/>
    </source>
</evidence>
<comment type="catalytic activity">
    <reaction evidence="10">
        <text>2-oxo-ATP + H2O = 2-oxo-AMP + diphosphate + H(+)</text>
        <dbReference type="Rhea" id="RHEA:67392"/>
        <dbReference type="ChEBI" id="CHEBI:15377"/>
        <dbReference type="ChEBI" id="CHEBI:15378"/>
        <dbReference type="ChEBI" id="CHEBI:33019"/>
        <dbReference type="ChEBI" id="CHEBI:71395"/>
        <dbReference type="ChEBI" id="CHEBI:172878"/>
    </reaction>
    <physiologicalReaction direction="left-to-right" evidence="10">
        <dbReference type="Rhea" id="RHEA:67393"/>
    </physiologicalReaction>
</comment>
<comment type="catalytic activity">
    <reaction evidence="18">
        <text>N(6)-methyl-ATP + H2O = N(6)-methyl-AMP + diphosphate + H(+)</text>
        <dbReference type="Rhea" id="RHEA:67608"/>
        <dbReference type="ChEBI" id="CHEBI:15377"/>
        <dbReference type="ChEBI" id="CHEBI:15378"/>
        <dbReference type="ChEBI" id="CHEBI:33019"/>
        <dbReference type="ChEBI" id="CHEBI:144842"/>
        <dbReference type="ChEBI" id="CHEBI:172873"/>
    </reaction>
    <physiologicalReaction direction="left-to-right" evidence="18">
        <dbReference type="Rhea" id="RHEA:67609"/>
    </physiologicalReaction>
</comment>
<sequence>MFEKQLLTLVFVRKQAEVLLGLKKRGFGKGKWNGFGGKVEPSETIEQAAKRYTLNLKMKPQWYPITSVPFDKMWADDKLWFPLLLESKKFHGYFKFQGHETILDYQLKEVSSLESNL</sequence>
<gene>
    <name evidence="24" type="primary">LOC106476231</name>
</gene>
<evidence type="ECO:0000256" key="20">
    <source>
        <dbReference type="ARBA" id="ARBA00049032"/>
    </source>
</evidence>
<dbReference type="Proteomes" id="UP000694941">
    <property type="component" value="Unplaced"/>
</dbReference>
<evidence type="ECO:0000256" key="3">
    <source>
        <dbReference type="ARBA" id="ARBA00011245"/>
    </source>
</evidence>
<comment type="cofactor">
    <cofactor evidence="1">
        <name>Mg(2+)</name>
        <dbReference type="ChEBI" id="CHEBI:18420"/>
    </cofactor>
</comment>
<evidence type="ECO:0000256" key="7">
    <source>
        <dbReference type="ARBA" id="ARBA00024448"/>
    </source>
</evidence>
<dbReference type="CDD" id="cd03427">
    <property type="entry name" value="NUDIX_MTH1_Nudt1"/>
    <property type="match status" value="1"/>
</dbReference>
<keyword evidence="4" id="KW-0479">Metal-binding</keyword>
<evidence type="ECO:0000256" key="8">
    <source>
        <dbReference type="ARBA" id="ARBA00024459"/>
    </source>
</evidence>
<organism evidence="23 24">
    <name type="scientific">Limulus polyphemus</name>
    <name type="common">Atlantic horseshoe crab</name>
    <dbReference type="NCBI Taxonomy" id="6850"/>
    <lineage>
        <taxon>Eukaryota</taxon>
        <taxon>Metazoa</taxon>
        <taxon>Ecdysozoa</taxon>
        <taxon>Arthropoda</taxon>
        <taxon>Chelicerata</taxon>
        <taxon>Merostomata</taxon>
        <taxon>Xiphosura</taxon>
        <taxon>Limulidae</taxon>
        <taxon>Limulus</taxon>
    </lineage>
</organism>
<evidence type="ECO:0000256" key="21">
    <source>
        <dbReference type="ARBA" id="ARBA00053094"/>
    </source>
</evidence>
<dbReference type="GeneID" id="106476231"/>
<evidence type="ECO:0000256" key="13">
    <source>
        <dbReference type="ARBA" id="ARBA00029673"/>
    </source>
</evidence>
<dbReference type="Gene3D" id="3.90.79.10">
    <property type="entry name" value="Nucleoside Triphosphate Pyrophosphohydrolase"/>
    <property type="match status" value="2"/>
</dbReference>
<comment type="subunit">
    <text evidence="3">Monomer.</text>
</comment>
<evidence type="ECO:0000256" key="4">
    <source>
        <dbReference type="ARBA" id="ARBA00022723"/>
    </source>
</evidence>
<evidence type="ECO:0000256" key="11">
    <source>
        <dbReference type="ARBA" id="ARBA00026103"/>
    </source>
</evidence>
<evidence type="ECO:0000256" key="2">
    <source>
        <dbReference type="ARBA" id="ARBA00005582"/>
    </source>
</evidence>
<evidence type="ECO:0000313" key="24">
    <source>
        <dbReference type="RefSeq" id="XP_013792352.1"/>
    </source>
</evidence>
<dbReference type="SUPFAM" id="SSF55811">
    <property type="entry name" value="Nudix"/>
    <property type="match status" value="1"/>
</dbReference>
<dbReference type="RefSeq" id="XP_013792352.1">
    <property type="nucleotide sequence ID" value="XM_013936898.2"/>
</dbReference>
<dbReference type="PANTHER" id="PTHR43758">
    <property type="entry name" value="7,8-DIHYDRO-8-OXOGUANINE TRIPHOSPHATASE"/>
    <property type="match status" value="1"/>
</dbReference>
<proteinExistence type="inferred from homology"/>
<evidence type="ECO:0000256" key="19">
    <source>
        <dbReference type="ARBA" id="ARBA00048894"/>
    </source>
</evidence>
<evidence type="ECO:0000256" key="6">
    <source>
        <dbReference type="ARBA" id="ARBA00022842"/>
    </source>
</evidence>
<evidence type="ECO:0000259" key="22">
    <source>
        <dbReference type="Pfam" id="PF00293"/>
    </source>
</evidence>
<evidence type="ECO:0000256" key="18">
    <source>
        <dbReference type="ARBA" id="ARBA00048002"/>
    </source>
</evidence>
<evidence type="ECO:0000256" key="16">
    <source>
        <dbReference type="ARBA" id="ARBA00031927"/>
    </source>
</evidence>
<evidence type="ECO:0000256" key="15">
    <source>
        <dbReference type="ARBA" id="ARBA00030682"/>
    </source>
</evidence>
<evidence type="ECO:0000256" key="17">
    <source>
        <dbReference type="ARBA" id="ARBA00032071"/>
    </source>
</evidence>